<name>A0A1J9QQM5_9EURO</name>
<organism evidence="1 2">
    <name type="scientific">Blastomyces percursus</name>
    <dbReference type="NCBI Taxonomy" id="1658174"/>
    <lineage>
        <taxon>Eukaryota</taxon>
        <taxon>Fungi</taxon>
        <taxon>Dikarya</taxon>
        <taxon>Ascomycota</taxon>
        <taxon>Pezizomycotina</taxon>
        <taxon>Eurotiomycetes</taxon>
        <taxon>Eurotiomycetidae</taxon>
        <taxon>Onygenales</taxon>
        <taxon>Ajellomycetaceae</taxon>
        <taxon>Blastomyces</taxon>
    </lineage>
</organism>
<sequence length="38" mass="4398">MLEKVSYLRLKIQTLPKPLCPESRPRIGVFFLGSHLVM</sequence>
<gene>
    <name evidence="1" type="ORF">ACJ73_06150</name>
</gene>
<dbReference type="AlphaFoldDB" id="A0A1J9QQM5"/>
<keyword evidence="2" id="KW-1185">Reference proteome</keyword>
<accession>A0A1J9QQM5</accession>
<reference evidence="1 2" key="1">
    <citation type="submission" date="2015-08" db="EMBL/GenBank/DDBJ databases">
        <title>Emmonsia species relationships and genome sequence.</title>
        <authorList>
            <person name="Cuomo C.A."/>
            <person name="Schwartz I.S."/>
            <person name="Kenyon C."/>
            <person name="De Hoog G.S."/>
            <person name="Govender N.P."/>
            <person name="Botha A."/>
            <person name="Moreno L."/>
            <person name="De Vries M."/>
            <person name="Munoz J.F."/>
            <person name="Stielow J.B."/>
        </authorList>
    </citation>
    <scope>NUCLEOTIDE SEQUENCE [LARGE SCALE GENOMIC DNA]</scope>
    <source>
        <strain evidence="1 2">EI222</strain>
    </source>
</reference>
<evidence type="ECO:0000313" key="1">
    <source>
        <dbReference type="EMBL" id="OJD22507.1"/>
    </source>
</evidence>
<evidence type="ECO:0000313" key="2">
    <source>
        <dbReference type="Proteomes" id="UP000242791"/>
    </source>
</evidence>
<comment type="caution">
    <text evidence="1">The sequence shown here is derived from an EMBL/GenBank/DDBJ whole genome shotgun (WGS) entry which is preliminary data.</text>
</comment>
<proteinExistence type="predicted"/>
<dbReference type="EMBL" id="LGTZ01001038">
    <property type="protein sequence ID" value="OJD22507.1"/>
    <property type="molecule type" value="Genomic_DNA"/>
</dbReference>
<protein>
    <submittedName>
        <fullName evidence="1">Uncharacterized protein</fullName>
    </submittedName>
</protein>
<dbReference type="Proteomes" id="UP000242791">
    <property type="component" value="Unassembled WGS sequence"/>
</dbReference>
<dbReference type="VEuPathDB" id="FungiDB:ACJ73_06150"/>